<feature type="binding site" evidence="7">
    <location>
        <position position="346"/>
    </location>
    <ligand>
        <name>Mg(2+)</name>
        <dbReference type="ChEBI" id="CHEBI:18420"/>
    </ligand>
</feature>
<feature type="binding site" evidence="7">
    <location>
        <position position="120"/>
    </location>
    <ligand>
        <name>1D-myo-inositol 3-phosphate</name>
        <dbReference type="ChEBI" id="CHEBI:58401"/>
    </ligand>
</feature>
<reference evidence="11 12" key="1">
    <citation type="submission" date="2010-10" db="EMBL/GenBank/DDBJ databases">
        <title>Complete sequence of Frankia sp. EuI1c.</title>
        <authorList>
            <consortium name="US DOE Joint Genome Institute"/>
            <person name="Lucas S."/>
            <person name="Copeland A."/>
            <person name="Lapidus A."/>
            <person name="Cheng J.-F."/>
            <person name="Bruce D."/>
            <person name="Goodwin L."/>
            <person name="Pitluck S."/>
            <person name="Chertkov O."/>
            <person name="Detter J.C."/>
            <person name="Han C."/>
            <person name="Tapia R."/>
            <person name="Land M."/>
            <person name="Hauser L."/>
            <person name="Jeffries C."/>
            <person name="Kyrpides N."/>
            <person name="Ivanova N."/>
            <person name="Mikhailova N."/>
            <person name="Beauchemin N."/>
            <person name="Sen A."/>
            <person name="Sur S.A."/>
            <person name="Gtari M."/>
            <person name="Wall L."/>
            <person name="Tisa L."/>
            <person name="Woyke T."/>
        </authorList>
    </citation>
    <scope>NUCLEOTIDE SEQUENCE [LARGE SCALE GENOMIC DNA]</scope>
    <source>
        <strain evidence="12">DSM 45817 / CECT 9037 / EuI1c</strain>
    </source>
</reference>
<dbReference type="GO" id="GO:0102710">
    <property type="term" value="F:D-inositol-3-phosphate glycosyltransferase activity"/>
    <property type="evidence" value="ECO:0007669"/>
    <property type="project" value="UniProtKB-EC"/>
</dbReference>
<evidence type="ECO:0000259" key="9">
    <source>
        <dbReference type="Pfam" id="PF00534"/>
    </source>
</evidence>
<feature type="binding site" evidence="7">
    <location>
        <position position="65"/>
    </location>
    <ligand>
        <name>UDP-N-acetyl-alpha-D-glucosamine</name>
        <dbReference type="ChEBI" id="CHEBI:57705"/>
    </ligand>
</feature>
<name>E3J5U4_PSEI1</name>
<evidence type="ECO:0000256" key="8">
    <source>
        <dbReference type="SAM" id="MobiDB-lite"/>
    </source>
</evidence>
<dbReference type="FunCoup" id="E3J5U4">
    <property type="interactions" value="38"/>
</dbReference>
<dbReference type="KEGG" id="fri:FraEuI1c_6341"/>
<dbReference type="GO" id="GO:0000287">
    <property type="term" value="F:magnesium ion binding"/>
    <property type="evidence" value="ECO:0007669"/>
    <property type="project" value="UniProtKB-UniRule"/>
</dbReference>
<dbReference type="NCBIfam" id="TIGR03449">
    <property type="entry name" value="mycothiol_MshA"/>
    <property type="match status" value="1"/>
</dbReference>
<comment type="similarity">
    <text evidence="1 7">Belongs to the glycosyltransferase group 1 family. MshA subfamily.</text>
</comment>
<feature type="region of interest" description="Disordered" evidence="8">
    <location>
        <begin position="1"/>
        <end position="42"/>
    </location>
</feature>
<feature type="binding site" evidence="7">
    <location>
        <position position="276"/>
    </location>
    <ligand>
        <name>UDP-N-acetyl-alpha-D-glucosamine</name>
        <dbReference type="ChEBI" id="CHEBI:57705"/>
    </ligand>
</feature>
<dbReference type="Pfam" id="PF00534">
    <property type="entry name" value="Glycos_transf_1"/>
    <property type="match status" value="1"/>
</dbReference>
<evidence type="ECO:0000259" key="10">
    <source>
        <dbReference type="Pfam" id="PF13579"/>
    </source>
</evidence>
<keyword evidence="5 7" id="KW-0460">Magnesium</keyword>
<protein>
    <recommendedName>
        <fullName evidence="7">D-inositol-3-phosphate glycosyltransferase</fullName>
        <ecNumber evidence="7">2.4.1.250</ecNumber>
    </recommendedName>
    <alternativeName>
        <fullName evidence="7">N-acetylglucosamine-inositol-phosphate N-acetylglucosaminyltransferase</fullName>
        <shortName evidence="7">GlcNAc-Ins-P N-acetylglucosaminyltransferase</shortName>
    </alternativeName>
</protein>
<organism evidence="11 12">
    <name type="scientific">Pseudofrankia inefficax (strain DSM 45817 / CECT 9037 / DDB 130130 / EuI1c)</name>
    <name type="common">Frankia inefficax</name>
    <dbReference type="NCBI Taxonomy" id="298654"/>
    <lineage>
        <taxon>Bacteria</taxon>
        <taxon>Bacillati</taxon>
        <taxon>Actinomycetota</taxon>
        <taxon>Actinomycetes</taxon>
        <taxon>Frankiales</taxon>
        <taxon>Frankiaceae</taxon>
        <taxon>Pseudofrankia</taxon>
    </lineage>
</organism>
<feature type="binding site" evidence="7">
    <location>
        <position position="177"/>
    </location>
    <ligand>
        <name>1D-myo-inositol 3-phosphate</name>
        <dbReference type="ChEBI" id="CHEBI:58401"/>
    </ligand>
</feature>
<evidence type="ECO:0000256" key="2">
    <source>
        <dbReference type="ARBA" id="ARBA00022676"/>
    </source>
</evidence>
<proteinExistence type="inferred from homology"/>
<dbReference type="Gene3D" id="3.40.50.2000">
    <property type="entry name" value="Glycogen Phosphorylase B"/>
    <property type="match status" value="2"/>
</dbReference>
<keyword evidence="2 7" id="KW-0328">Glycosyltransferase</keyword>
<comment type="function">
    <text evidence="7">Catalyzes the transfer of a N-acetyl-glucosamine moiety to 1D-myo-inositol 3-phosphate to produce 1D-myo-inositol 2-acetamido-2-deoxy-glucopyranoside 3-phosphate in the mycothiol biosynthesis pathway.</text>
</comment>
<dbReference type="InterPro" id="IPR001296">
    <property type="entry name" value="Glyco_trans_1"/>
</dbReference>
<evidence type="ECO:0000256" key="6">
    <source>
        <dbReference type="ARBA" id="ARBA00048131"/>
    </source>
</evidence>
<keyword evidence="12" id="KW-1185">Reference proteome</keyword>
<feature type="binding site" evidence="7">
    <location>
        <position position="153"/>
    </location>
    <ligand>
        <name>1D-myo-inositol 3-phosphate</name>
        <dbReference type="ChEBI" id="CHEBI:58401"/>
    </ligand>
</feature>
<dbReference type="InParanoid" id="E3J5U4"/>
<evidence type="ECO:0000313" key="12">
    <source>
        <dbReference type="Proteomes" id="UP000002484"/>
    </source>
</evidence>
<keyword evidence="4 7" id="KW-0479">Metal-binding</keyword>
<dbReference type="InterPro" id="IPR028098">
    <property type="entry name" value="Glyco_trans_4-like_N"/>
</dbReference>
<dbReference type="AlphaFoldDB" id="E3J5U4"/>
<accession>E3J5U4</accession>
<evidence type="ECO:0000256" key="1">
    <source>
        <dbReference type="ARBA" id="ARBA00008449"/>
    </source>
</evidence>
<feature type="binding site" evidence="7">
    <location>
        <position position="197"/>
    </location>
    <ligand>
        <name>1D-myo-inositol 3-phosphate</name>
        <dbReference type="ChEBI" id="CHEBI:58401"/>
    </ligand>
</feature>
<evidence type="ECO:0000256" key="3">
    <source>
        <dbReference type="ARBA" id="ARBA00022679"/>
    </source>
</evidence>
<gene>
    <name evidence="7" type="primary">mshA</name>
    <name evidence="11" type="ordered locus">FraEuI1c_6341</name>
</gene>
<dbReference type="GO" id="GO:0010125">
    <property type="term" value="P:mycothiol biosynthetic process"/>
    <property type="evidence" value="ECO:0007669"/>
    <property type="project" value="UniProtKB-UniRule"/>
</dbReference>
<feature type="binding site" evidence="7">
    <location>
        <position position="367"/>
    </location>
    <ligand>
        <name>UDP-N-acetyl-alpha-D-glucosamine</name>
        <dbReference type="ChEBI" id="CHEBI:57705"/>
    </ligand>
</feature>
<feature type="domain" description="Glycosyl transferase family 1" evidence="9">
    <location>
        <begin position="252"/>
        <end position="427"/>
    </location>
</feature>
<feature type="binding site" evidence="7">
    <location>
        <position position="51"/>
    </location>
    <ligand>
        <name>1D-myo-inositol 3-phosphate</name>
        <dbReference type="ChEBI" id="CHEBI:58401"/>
    </ligand>
</feature>
<evidence type="ECO:0000256" key="5">
    <source>
        <dbReference type="ARBA" id="ARBA00022842"/>
    </source>
</evidence>
<feature type="binding site" evidence="7">
    <location>
        <position position="271"/>
    </location>
    <ligand>
        <name>UDP-N-acetyl-alpha-D-glucosamine</name>
        <dbReference type="ChEBI" id="CHEBI:57705"/>
    </ligand>
</feature>
<evidence type="ECO:0000313" key="11">
    <source>
        <dbReference type="EMBL" id="ADP84325.1"/>
    </source>
</evidence>
<dbReference type="EC" id="2.4.1.250" evidence="7"/>
<dbReference type="EMBL" id="CP002299">
    <property type="protein sequence ID" value="ADP84325.1"/>
    <property type="molecule type" value="Genomic_DNA"/>
</dbReference>
<dbReference type="InterPro" id="IPR017814">
    <property type="entry name" value="Mycothiol_biosynthesis_MshA"/>
</dbReference>
<dbReference type="Proteomes" id="UP000002484">
    <property type="component" value="Chromosome"/>
</dbReference>
<dbReference type="CAZy" id="GT4">
    <property type="family name" value="Glycosyltransferase Family 4"/>
</dbReference>
<feature type="domain" description="Glycosyltransferase subfamily 4-like N-terminal" evidence="10">
    <location>
        <begin position="64"/>
        <end position="239"/>
    </location>
</feature>
<feature type="binding site" evidence="7">
    <location>
        <position position="337"/>
    </location>
    <ligand>
        <name>UDP-N-acetyl-alpha-D-glucosamine</name>
        <dbReference type="ChEBI" id="CHEBI:57705"/>
    </ligand>
</feature>
<feature type="binding site" evidence="7">
    <location>
        <begin position="62"/>
        <end position="67"/>
    </location>
    <ligand>
        <name>1D-myo-inositol 3-phosphate</name>
        <dbReference type="ChEBI" id="CHEBI:58401"/>
    </ligand>
</feature>
<sequence length="456" mass="47820">MRLVAGGGATSPASSIRAESGTVSRADPSRTGVGPPGRRPVPRRVAMLSMHTSPLEQPGTGDAGGLNVYVVELSRQLAEQGTEVEVFTRATSSSLPPTAELYPGVTVRHVPAGPFEEMQRAELPAWICAFTADVLRAEAEREPGWFDLVHSHYWLSGQVGLAAARRWGAPLVHTAHTLAKVKNRSLAIGDRPEPAERVRGEQEVVAGSTRLVASTVEEARHLVDLYGADPHTVDVVAPGVDLEMFRPGEQAAARRRIGVPADGHLLLFVGRIQPLKAPDLLLYAAAELLRRDPSLRESLTVAVVGGPSGNGLDRPDAMVKLAADLGISDVVLFRPPVPRAELADWFRAATAVIVPSHSESFGLVAIEAQACGTPVVAAAVGGLCTAVADGKSGLLVADRDPAAYAAVLARLLAEPGWRRRLATGARAHASGFGWTATAHGVLRAYGAALSPAAVAV</sequence>
<comment type="catalytic activity">
    <reaction evidence="6 7">
        <text>1D-myo-inositol 3-phosphate + UDP-N-acetyl-alpha-D-glucosamine = 1D-myo-inositol 2-acetamido-2-deoxy-alpha-D-glucopyranoside 3-phosphate + UDP + H(+)</text>
        <dbReference type="Rhea" id="RHEA:26188"/>
        <dbReference type="ChEBI" id="CHEBI:15378"/>
        <dbReference type="ChEBI" id="CHEBI:57705"/>
        <dbReference type="ChEBI" id="CHEBI:58223"/>
        <dbReference type="ChEBI" id="CHEBI:58401"/>
        <dbReference type="ChEBI" id="CHEBI:58892"/>
        <dbReference type="EC" id="2.4.1.250"/>
    </reaction>
</comment>
<feature type="binding site" evidence="7">
    <location>
        <position position="347"/>
    </location>
    <ligand>
        <name>Mg(2+)</name>
        <dbReference type="ChEBI" id="CHEBI:18420"/>
    </ligand>
</feature>
<dbReference type="STRING" id="298654.FraEuI1c_6341"/>
<dbReference type="GO" id="GO:0008375">
    <property type="term" value="F:acetylglucosaminyltransferase activity"/>
    <property type="evidence" value="ECO:0007669"/>
    <property type="project" value="UniProtKB-UniRule"/>
</dbReference>
<evidence type="ECO:0000256" key="4">
    <source>
        <dbReference type="ARBA" id="ARBA00022723"/>
    </source>
</evidence>
<dbReference type="PANTHER" id="PTHR45947:SF3">
    <property type="entry name" value="SULFOQUINOVOSYL TRANSFERASE SQD2"/>
    <property type="match status" value="1"/>
</dbReference>
<keyword evidence="3 7" id="KW-0808">Transferase</keyword>
<feature type="binding site" evidence="7">
    <location>
        <position position="349"/>
    </location>
    <ligand>
        <name>Mg(2+)</name>
        <dbReference type="ChEBI" id="CHEBI:18420"/>
    </ligand>
</feature>
<comment type="subunit">
    <text evidence="7">Homodimer.</text>
</comment>
<dbReference type="HAMAP" id="MF_01695">
    <property type="entry name" value="MshA"/>
    <property type="match status" value="1"/>
</dbReference>
<evidence type="ECO:0000256" key="7">
    <source>
        <dbReference type="HAMAP-Rule" id="MF_01695"/>
    </source>
</evidence>
<dbReference type="Pfam" id="PF13579">
    <property type="entry name" value="Glyco_trans_4_4"/>
    <property type="match status" value="1"/>
</dbReference>
<feature type="binding site" evidence="7">
    <location>
        <begin position="57"/>
        <end position="58"/>
    </location>
    <ligand>
        <name>UDP-N-acetyl-alpha-D-glucosamine</name>
        <dbReference type="ChEBI" id="CHEBI:57705"/>
    </ligand>
</feature>
<dbReference type="eggNOG" id="COG0438">
    <property type="taxonomic scope" value="Bacteria"/>
</dbReference>
<dbReference type="HOGENOM" id="CLU_009583_2_3_11"/>
<dbReference type="InterPro" id="IPR050194">
    <property type="entry name" value="Glycosyltransferase_grp1"/>
</dbReference>
<feature type="binding site" evidence="7">
    <location>
        <position position="373"/>
    </location>
    <ligand>
        <name>Mg(2+)</name>
        <dbReference type="ChEBI" id="CHEBI:18420"/>
    </ligand>
</feature>
<feature type="binding site" evidence="7">
    <location>
        <position position="359"/>
    </location>
    <ligand>
        <name>UDP-N-acetyl-alpha-D-glucosamine</name>
        <dbReference type="ChEBI" id="CHEBI:57705"/>
    </ligand>
</feature>
<dbReference type="SUPFAM" id="SSF53756">
    <property type="entry name" value="UDP-Glycosyltransferase/glycogen phosphorylase"/>
    <property type="match status" value="1"/>
</dbReference>
<dbReference type="PANTHER" id="PTHR45947">
    <property type="entry name" value="SULFOQUINOVOSYL TRANSFERASE SQD2"/>
    <property type="match status" value="1"/>
</dbReference>